<comment type="similarity">
    <text evidence="1 3">Belongs to the short-chain dehydrogenases/reductases (SDR) family.</text>
</comment>
<dbReference type="PANTHER" id="PTHR42879">
    <property type="entry name" value="3-OXOACYL-(ACYL-CARRIER-PROTEIN) REDUCTASE"/>
    <property type="match status" value="1"/>
</dbReference>
<accession>A0ABX8B8D8</accession>
<dbReference type="RefSeq" id="WP_211427750.1">
    <property type="nucleotide sequence ID" value="NZ_CP072648.1"/>
</dbReference>
<dbReference type="InterPro" id="IPR002347">
    <property type="entry name" value="SDR_fam"/>
</dbReference>
<dbReference type="Proteomes" id="UP000676506">
    <property type="component" value="Chromosome 1"/>
</dbReference>
<keyword evidence="2 3" id="KW-0560">Oxidoreductase</keyword>
<evidence type="ECO:0000313" key="5">
    <source>
        <dbReference type="EMBL" id="QUW01858.1"/>
    </source>
</evidence>
<keyword evidence="6" id="KW-1185">Reference proteome</keyword>
<dbReference type="InterPro" id="IPR050259">
    <property type="entry name" value="SDR"/>
</dbReference>
<dbReference type="SMART" id="SM00822">
    <property type="entry name" value="PKS_KR"/>
    <property type="match status" value="1"/>
</dbReference>
<gene>
    <name evidence="5" type="primary">fabG</name>
    <name evidence="5" type="ORF">J8C06_05610</name>
</gene>
<proteinExistence type="inferred from homology"/>
<dbReference type="Gene3D" id="3.40.50.720">
    <property type="entry name" value="NAD(P)-binding Rossmann-like Domain"/>
    <property type="match status" value="1"/>
</dbReference>
<organism evidence="5 6">
    <name type="scientific">Chloracidobacterium validum</name>
    <dbReference type="NCBI Taxonomy" id="2821543"/>
    <lineage>
        <taxon>Bacteria</taxon>
        <taxon>Pseudomonadati</taxon>
        <taxon>Acidobacteriota</taxon>
        <taxon>Terriglobia</taxon>
        <taxon>Terriglobales</taxon>
        <taxon>Acidobacteriaceae</taxon>
        <taxon>Chloracidobacterium</taxon>
    </lineage>
</organism>
<dbReference type="InterPro" id="IPR057326">
    <property type="entry name" value="KR_dom"/>
</dbReference>
<comment type="subunit">
    <text evidence="3">Homotetramer.</text>
</comment>
<sequence>MNFHNQTILITGGSRGIGRAIALELASRGANIAFTYRSQVEAAQAVEQELRQHGTEAQGYQADGADFEAAQTVVKQVRERFGAIHALVNNAGITRDKLLVMMKEEDWDAVLSANLKSVFNLSKAVVSLLIKQKQGGTILNISSISGVVGMAGQTNYSAAKAGMIGFTKALAKEVASRSITVNALALGLIETDMTEALGADYRAKLLADIPLGRFGTPAEVARIAAFLLSTDARYITGQVIQADGGLAM</sequence>
<feature type="domain" description="Ketoreductase" evidence="4">
    <location>
        <begin position="6"/>
        <end position="192"/>
    </location>
</feature>
<evidence type="ECO:0000313" key="6">
    <source>
        <dbReference type="Proteomes" id="UP000676506"/>
    </source>
</evidence>
<comment type="catalytic activity">
    <reaction evidence="3">
        <text>a (3R)-hydroxyacyl-[ACP] + NADP(+) = a 3-oxoacyl-[ACP] + NADPH + H(+)</text>
        <dbReference type="Rhea" id="RHEA:17397"/>
        <dbReference type="Rhea" id="RHEA-COMP:9916"/>
        <dbReference type="Rhea" id="RHEA-COMP:9945"/>
        <dbReference type="ChEBI" id="CHEBI:15378"/>
        <dbReference type="ChEBI" id="CHEBI:57783"/>
        <dbReference type="ChEBI" id="CHEBI:58349"/>
        <dbReference type="ChEBI" id="CHEBI:78776"/>
        <dbReference type="ChEBI" id="CHEBI:78827"/>
        <dbReference type="EC" id="1.1.1.100"/>
    </reaction>
</comment>
<dbReference type="NCBIfam" id="TIGR01830">
    <property type="entry name" value="3oxo_ACP_reduc"/>
    <property type="match status" value="1"/>
</dbReference>
<dbReference type="EMBL" id="CP072648">
    <property type="protein sequence ID" value="QUW01858.1"/>
    <property type="molecule type" value="Genomic_DNA"/>
</dbReference>
<dbReference type="InterPro" id="IPR036291">
    <property type="entry name" value="NAD(P)-bd_dom_sf"/>
</dbReference>
<keyword evidence="3" id="KW-0275">Fatty acid biosynthesis</keyword>
<evidence type="ECO:0000256" key="2">
    <source>
        <dbReference type="ARBA" id="ARBA00023002"/>
    </source>
</evidence>
<name>A0ABX8B8D8_9BACT</name>
<evidence type="ECO:0000259" key="4">
    <source>
        <dbReference type="SMART" id="SM00822"/>
    </source>
</evidence>
<dbReference type="CDD" id="cd05333">
    <property type="entry name" value="BKR_SDR_c"/>
    <property type="match status" value="1"/>
</dbReference>
<evidence type="ECO:0000256" key="1">
    <source>
        <dbReference type="ARBA" id="ARBA00006484"/>
    </source>
</evidence>
<dbReference type="InterPro" id="IPR020904">
    <property type="entry name" value="Sc_DH/Rdtase_CS"/>
</dbReference>
<comment type="pathway">
    <text evidence="3">Lipid metabolism; fatty acid biosynthesis.</text>
</comment>
<dbReference type="GO" id="GO:0004316">
    <property type="term" value="F:3-oxoacyl-[acyl-carrier-protein] reductase (NADPH) activity"/>
    <property type="evidence" value="ECO:0007669"/>
    <property type="project" value="UniProtKB-EC"/>
</dbReference>
<dbReference type="NCBIfam" id="NF009466">
    <property type="entry name" value="PRK12826.1-2"/>
    <property type="match status" value="1"/>
</dbReference>
<keyword evidence="3" id="KW-0276">Fatty acid metabolism</keyword>
<reference evidence="5 6" key="1">
    <citation type="submission" date="2021-03" db="EMBL/GenBank/DDBJ databases">
        <title>Genomic and phenotypic characterization of Chloracidobacterium isolates provides evidence for multiple species.</title>
        <authorList>
            <person name="Saini M.K."/>
            <person name="Costas A.M.G."/>
            <person name="Tank M."/>
            <person name="Bryant D.A."/>
        </authorList>
    </citation>
    <scope>NUCLEOTIDE SEQUENCE [LARGE SCALE GENOMIC DNA]</scope>
    <source>
        <strain evidence="5 6">BV2-C</strain>
    </source>
</reference>
<dbReference type="InterPro" id="IPR011284">
    <property type="entry name" value="3oxo_ACP_reduc"/>
</dbReference>
<protein>
    <recommendedName>
        <fullName evidence="3">3-oxoacyl-[acyl-carrier-protein] reductase</fullName>
        <ecNumber evidence="3">1.1.1.100</ecNumber>
    </recommendedName>
</protein>
<keyword evidence="3" id="KW-0521">NADP</keyword>
<dbReference type="SUPFAM" id="SSF51735">
    <property type="entry name" value="NAD(P)-binding Rossmann-fold domains"/>
    <property type="match status" value="1"/>
</dbReference>
<dbReference type="Pfam" id="PF13561">
    <property type="entry name" value="adh_short_C2"/>
    <property type="match status" value="1"/>
</dbReference>
<comment type="function">
    <text evidence="3">Catalyzes the NADPH-dependent reduction of beta-ketoacyl-ACP substrates to beta-hydroxyacyl-ACP products, the first reductive step in the elongation cycle of fatty acid biosynthesis.</text>
</comment>
<dbReference type="PRINTS" id="PR00081">
    <property type="entry name" value="GDHRDH"/>
</dbReference>
<keyword evidence="3" id="KW-0444">Lipid biosynthesis</keyword>
<keyword evidence="3" id="KW-0443">Lipid metabolism</keyword>
<dbReference type="NCBIfam" id="NF005559">
    <property type="entry name" value="PRK07231.1"/>
    <property type="match status" value="1"/>
</dbReference>
<dbReference type="EC" id="1.1.1.100" evidence="3"/>
<dbReference type="PANTHER" id="PTHR42879:SF2">
    <property type="entry name" value="3-OXOACYL-[ACYL-CARRIER-PROTEIN] REDUCTASE FABG"/>
    <property type="match status" value="1"/>
</dbReference>
<dbReference type="PROSITE" id="PS00061">
    <property type="entry name" value="ADH_SHORT"/>
    <property type="match status" value="1"/>
</dbReference>
<evidence type="ECO:0000256" key="3">
    <source>
        <dbReference type="RuleBase" id="RU366074"/>
    </source>
</evidence>
<dbReference type="PRINTS" id="PR00080">
    <property type="entry name" value="SDRFAMILY"/>
</dbReference>